<feature type="chain" id="PRO_5038620619" description="Sporulation protein" evidence="2">
    <location>
        <begin position="21"/>
        <end position="145"/>
    </location>
</feature>
<dbReference type="RefSeq" id="WP_121681949.1">
    <property type="nucleotide sequence ID" value="NZ_RCVZ01000014.1"/>
</dbReference>
<accession>A0A3L7JRN1</accession>
<keyword evidence="4" id="KW-1185">Reference proteome</keyword>
<reference evidence="3 4" key="1">
    <citation type="submission" date="2018-10" db="EMBL/GenBank/DDBJ databases">
        <title>Falsibacillus sp. genome draft.</title>
        <authorList>
            <person name="Shi S."/>
        </authorList>
    </citation>
    <scope>NUCLEOTIDE SEQUENCE [LARGE SCALE GENOMIC DNA]</scope>
    <source>
        <strain evidence="3 4">GY 10110</strain>
    </source>
</reference>
<dbReference type="AlphaFoldDB" id="A0A3L7JRN1"/>
<feature type="region of interest" description="Disordered" evidence="1">
    <location>
        <begin position="50"/>
        <end position="72"/>
    </location>
</feature>
<feature type="signal peptide" evidence="2">
    <location>
        <begin position="1"/>
        <end position="20"/>
    </location>
</feature>
<dbReference type="PROSITE" id="PS51257">
    <property type="entry name" value="PROKAR_LIPOPROTEIN"/>
    <property type="match status" value="1"/>
</dbReference>
<name>A0A3L7JRN1_9BACI</name>
<evidence type="ECO:0000256" key="2">
    <source>
        <dbReference type="SAM" id="SignalP"/>
    </source>
</evidence>
<dbReference type="EMBL" id="RCVZ01000014">
    <property type="protein sequence ID" value="RLQ93498.1"/>
    <property type="molecule type" value="Genomic_DNA"/>
</dbReference>
<evidence type="ECO:0008006" key="5">
    <source>
        <dbReference type="Google" id="ProtNLM"/>
    </source>
</evidence>
<gene>
    <name evidence="3" type="ORF">D9X91_17510</name>
</gene>
<comment type="caution">
    <text evidence="3">The sequence shown here is derived from an EMBL/GenBank/DDBJ whole genome shotgun (WGS) entry which is preliminary data.</text>
</comment>
<dbReference type="OrthoDB" id="2860517at2"/>
<keyword evidence="2" id="KW-0732">Signal</keyword>
<proteinExistence type="predicted"/>
<organism evidence="3 4">
    <name type="scientific">Falsibacillus albus</name>
    <dbReference type="NCBI Taxonomy" id="2478915"/>
    <lineage>
        <taxon>Bacteria</taxon>
        <taxon>Bacillati</taxon>
        <taxon>Bacillota</taxon>
        <taxon>Bacilli</taxon>
        <taxon>Bacillales</taxon>
        <taxon>Bacillaceae</taxon>
        <taxon>Falsibacillus</taxon>
    </lineage>
</organism>
<dbReference type="Proteomes" id="UP000276770">
    <property type="component" value="Unassembled WGS sequence"/>
</dbReference>
<protein>
    <recommendedName>
        <fullName evidence="5">Sporulation protein</fullName>
    </recommendedName>
</protein>
<evidence type="ECO:0000256" key="1">
    <source>
        <dbReference type="SAM" id="MobiDB-lite"/>
    </source>
</evidence>
<evidence type="ECO:0000313" key="4">
    <source>
        <dbReference type="Proteomes" id="UP000276770"/>
    </source>
</evidence>
<evidence type="ECO:0000313" key="3">
    <source>
        <dbReference type="EMBL" id="RLQ93498.1"/>
    </source>
</evidence>
<sequence length="145" mass="16595">MMKWIVAVIVMAGMLSGCGAKNESIYTHDQDNHGRQFVNNKVKHAWPDEEARQTDWTNQNPNFVGLSDTPPNMRTDVKKARQVIKGYTEYSPGPIWINGNTLNVTAYTNKKFGSKDAKKKAHEKLHKIILQAFPRYEVDVKIKHK</sequence>